<gene>
    <name evidence="11" type="ORF">H9646_12285</name>
</gene>
<evidence type="ECO:0000313" key="12">
    <source>
        <dbReference type="Proteomes" id="UP000634919"/>
    </source>
</evidence>
<dbReference type="InterPro" id="IPR039793">
    <property type="entry name" value="UROS/Hem4"/>
</dbReference>
<evidence type="ECO:0000256" key="5">
    <source>
        <dbReference type="ARBA" id="ARBA00023244"/>
    </source>
</evidence>
<evidence type="ECO:0000256" key="6">
    <source>
        <dbReference type="ARBA" id="ARBA00037589"/>
    </source>
</evidence>
<comment type="pathway">
    <text evidence="1 9">Porphyrin-containing compound metabolism; protoporphyrin-IX biosynthesis; coproporphyrinogen-III from 5-aminolevulinate: step 3/4.</text>
</comment>
<evidence type="ECO:0000256" key="9">
    <source>
        <dbReference type="RuleBase" id="RU366031"/>
    </source>
</evidence>
<dbReference type="Pfam" id="PF02602">
    <property type="entry name" value="HEM4"/>
    <property type="match status" value="1"/>
</dbReference>
<dbReference type="EC" id="4.2.1.75" evidence="3 9"/>
<dbReference type="InterPro" id="IPR003754">
    <property type="entry name" value="4pyrrol_synth_uPrphyn_synth"/>
</dbReference>
<sequence>MPHLVVTRPQPDAALWVQQLQAQGIEATALAMMEIGPSRSPHALATVHAALQQLSSYDAIMFVSGNAARYFFAQLRAQALRPAAHTRYWAPGPGTAKVLFSEGISPLSLTQPSPDAPQFDSESLWTHVQHQICSGQKVLIVRGGDGHDAAGQGRQWLTEQLRQRGVRVDFAAVYERMAPQATPALLQTIETLRTLQAVWLFSSSECVQHLRLSNTDWSWQAHTALATHPRIAQQAHQAGFGRIIETMPTVQSIVASIKSLHDHHP</sequence>
<comment type="catalytic activity">
    <reaction evidence="8 9">
        <text>hydroxymethylbilane = uroporphyrinogen III + H2O</text>
        <dbReference type="Rhea" id="RHEA:18965"/>
        <dbReference type="ChEBI" id="CHEBI:15377"/>
        <dbReference type="ChEBI" id="CHEBI:57308"/>
        <dbReference type="ChEBI" id="CHEBI:57845"/>
        <dbReference type="EC" id="4.2.1.75"/>
    </reaction>
</comment>
<dbReference type="InterPro" id="IPR036108">
    <property type="entry name" value="4pyrrol_syn_uPrphyn_synt_sf"/>
</dbReference>
<evidence type="ECO:0000256" key="8">
    <source>
        <dbReference type="ARBA" id="ARBA00048617"/>
    </source>
</evidence>
<name>A0ABR8SD28_9BURK</name>
<evidence type="ECO:0000313" key="11">
    <source>
        <dbReference type="EMBL" id="MBD7961264.1"/>
    </source>
</evidence>
<dbReference type="CDD" id="cd06578">
    <property type="entry name" value="HemD"/>
    <property type="match status" value="1"/>
</dbReference>
<keyword evidence="4 9" id="KW-0456">Lyase</keyword>
<evidence type="ECO:0000256" key="3">
    <source>
        <dbReference type="ARBA" id="ARBA00013109"/>
    </source>
</evidence>
<evidence type="ECO:0000256" key="7">
    <source>
        <dbReference type="ARBA" id="ARBA00040167"/>
    </source>
</evidence>
<protein>
    <recommendedName>
        <fullName evidence="7 9">Uroporphyrinogen-III synthase</fullName>
        <ecNumber evidence="3 9">4.2.1.75</ecNumber>
    </recommendedName>
</protein>
<comment type="function">
    <text evidence="6 9">Catalyzes cyclization of the linear tetrapyrrole, hydroxymethylbilane, to the macrocyclic uroporphyrinogen III.</text>
</comment>
<dbReference type="Gene3D" id="3.40.50.10090">
    <property type="match status" value="2"/>
</dbReference>
<comment type="caution">
    <text evidence="11">The sequence shown here is derived from an EMBL/GenBank/DDBJ whole genome shotgun (WGS) entry which is preliminary data.</text>
</comment>
<keyword evidence="12" id="KW-1185">Reference proteome</keyword>
<evidence type="ECO:0000256" key="2">
    <source>
        <dbReference type="ARBA" id="ARBA00008133"/>
    </source>
</evidence>
<evidence type="ECO:0000256" key="1">
    <source>
        <dbReference type="ARBA" id="ARBA00004772"/>
    </source>
</evidence>
<accession>A0ABR8SD28</accession>
<dbReference type="PANTHER" id="PTHR38042">
    <property type="entry name" value="UROPORPHYRINOGEN-III SYNTHASE, CHLOROPLASTIC"/>
    <property type="match status" value="1"/>
</dbReference>
<dbReference type="SUPFAM" id="SSF69618">
    <property type="entry name" value="HemD-like"/>
    <property type="match status" value="1"/>
</dbReference>
<comment type="similarity">
    <text evidence="2 9">Belongs to the uroporphyrinogen-III synthase family.</text>
</comment>
<dbReference type="Proteomes" id="UP000634919">
    <property type="component" value="Unassembled WGS sequence"/>
</dbReference>
<evidence type="ECO:0000259" key="10">
    <source>
        <dbReference type="Pfam" id="PF02602"/>
    </source>
</evidence>
<keyword evidence="5 9" id="KW-0627">Porphyrin biosynthesis</keyword>
<proteinExistence type="inferred from homology"/>
<evidence type="ECO:0000256" key="4">
    <source>
        <dbReference type="ARBA" id="ARBA00023239"/>
    </source>
</evidence>
<organism evidence="11 12">
    <name type="scientific">Comamonas avium</name>
    <dbReference type="NCBI Taxonomy" id="2762231"/>
    <lineage>
        <taxon>Bacteria</taxon>
        <taxon>Pseudomonadati</taxon>
        <taxon>Pseudomonadota</taxon>
        <taxon>Betaproteobacteria</taxon>
        <taxon>Burkholderiales</taxon>
        <taxon>Comamonadaceae</taxon>
        <taxon>Comamonas</taxon>
    </lineage>
</organism>
<dbReference type="RefSeq" id="WP_191723645.1">
    <property type="nucleotide sequence ID" value="NZ_JACSQK010000005.1"/>
</dbReference>
<feature type="domain" description="Tetrapyrrole biosynthesis uroporphyrinogen III synthase" evidence="10">
    <location>
        <begin position="17"/>
        <end position="254"/>
    </location>
</feature>
<dbReference type="EMBL" id="JACSQK010000005">
    <property type="protein sequence ID" value="MBD7961264.1"/>
    <property type="molecule type" value="Genomic_DNA"/>
</dbReference>
<reference evidence="11 12" key="1">
    <citation type="submission" date="2020-08" db="EMBL/GenBank/DDBJ databases">
        <title>A Genomic Blueprint of the Chicken Gut Microbiome.</title>
        <authorList>
            <person name="Gilroy R."/>
            <person name="Ravi A."/>
            <person name="Getino M."/>
            <person name="Pursley I."/>
            <person name="Horton D.L."/>
            <person name="Alikhan N.-F."/>
            <person name="Baker D."/>
            <person name="Gharbi K."/>
            <person name="Hall N."/>
            <person name="Watson M."/>
            <person name="Adriaenssens E.M."/>
            <person name="Foster-Nyarko E."/>
            <person name="Jarju S."/>
            <person name="Secka A."/>
            <person name="Antonio M."/>
            <person name="Oren A."/>
            <person name="Chaudhuri R."/>
            <person name="La Ragione R.M."/>
            <person name="Hildebrand F."/>
            <person name="Pallen M.J."/>
        </authorList>
    </citation>
    <scope>NUCLEOTIDE SEQUENCE [LARGE SCALE GENOMIC DNA]</scope>
    <source>
        <strain evidence="11 12">Sa2CVA6</strain>
    </source>
</reference>
<dbReference type="PANTHER" id="PTHR38042:SF1">
    <property type="entry name" value="UROPORPHYRINOGEN-III SYNTHASE, CHLOROPLASTIC"/>
    <property type="match status" value="1"/>
</dbReference>